<organism evidence="1 2">
    <name type="scientific">Haematococcus lacustris</name>
    <name type="common">Green alga</name>
    <name type="synonym">Haematococcus pluvialis</name>
    <dbReference type="NCBI Taxonomy" id="44745"/>
    <lineage>
        <taxon>Eukaryota</taxon>
        <taxon>Viridiplantae</taxon>
        <taxon>Chlorophyta</taxon>
        <taxon>core chlorophytes</taxon>
        <taxon>Chlorophyceae</taxon>
        <taxon>CS clade</taxon>
        <taxon>Chlamydomonadales</taxon>
        <taxon>Haematococcaceae</taxon>
        <taxon>Haematococcus</taxon>
    </lineage>
</organism>
<dbReference type="AlphaFoldDB" id="A0A699YXT8"/>
<dbReference type="Gene3D" id="3.40.50.1110">
    <property type="entry name" value="SGNH hydrolase"/>
    <property type="match status" value="1"/>
</dbReference>
<dbReference type="InterPro" id="IPR036514">
    <property type="entry name" value="SGNH_hydro_sf"/>
</dbReference>
<sequence length="154" mass="16629">MQVGADDYLNQLVNVTEGDRNLGLPGLPLQVVDCIKAAAELSSKFAAQGVYVHVFELGNATNNIINDAFLNNLTDTQHTCLQYGSKAGKALSKIPLVGQKIGELADKVLGSHPEGKCDNPDGFVFWDAVHPTTRMHALTAEALVADLRQLGWWT</sequence>
<dbReference type="Proteomes" id="UP000485058">
    <property type="component" value="Unassembled WGS sequence"/>
</dbReference>
<keyword evidence="2" id="KW-1185">Reference proteome</keyword>
<protein>
    <submittedName>
        <fullName evidence="1">Thermolabile hemolysin</fullName>
    </submittedName>
</protein>
<gene>
    <name evidence="1" type="ORF">HaLaN_10531</name>
</gene>
<evidence type="ECO:0000313" key="2">
    <source>
        <dbReference type="Proteomes" id="UP000485058"/>
    </source>
</evidence>
<dbReference type="EMBL" id="BLLF01000730">
    <property type="protein sequence ID" value="GFH14470.1"/>
    <property type="molecule type" value="Genomic_DNA"/>
</dbReference>
<proteinExistence type="predicted"/>
<name>A0A699YXT8_HAELA</name>
<reference evidence="1 2" key="1">
    <citation type="submission" date="2020-02" db="EMBL/GenBank/DDBJ databases">
        <title>Draft genome sequence of Haematococcus lacustris strain NIES-144.</title>
        <authorList>
            <person name="Morimoto D."/>
            <person name="Nakagawa S."/>
            <person name="Yoshida T."/>
            <person name="Sawayama S."/>
        </authorList>
    </citation>
    <scope>NUCLEOTIDE SEQUENCE [LARGE SCALE GENOMIC DNA]</scope>
    <source>
        <strain evidence="1 2">NIES-144</strain>
    </source>
</reference>
<accession>A0A699YXT8</accession>
<evidence type="ECO:0000313" key="1">
    <source>
        <dbReference type="EMBL" id="GFH14470.1"/>
    </source>
</evidence>
<comment type="caution">
    <text evidence="1">The sequence shown here is derived from an EMBL/GenBank/DDBJ whole genome shotgun (WGS) entry which is preliminary data.</text>
</comment>